<dbReference type="PROSITE" id="PS00227">
    <property type="entry name" value="TUBULIN"/>
    <property type="match status" value="1"/>
</dbReference>
<keyword evidence="12" id="KW-1185">Reference proteome</keyword>
<dbReference type="PRINTS" id="PR01164">
    <property type="entry name" value="GAMMATUBULIN"/>
</dbReference>
<dbReference type="InterPro" id="IPR017975">
    <property type="entry name" value="Tubulin_CS"/>
</dbReference>
<evidence type="ECO:0000313" key="12">
    <source>
        <dbReference type="Proteomes" id="UP001338582"/>
    </source>
</evidence>
<name>A0AAX4HE85_9ASCO</name>
<evidence type="ECO:0000256" key="8">
    <source>
        <dbReference type="ARBA" id="ARBA00023212"/>
    </source>
</evidence>
<evidence type="ECO:0000256" key="7">
    <source>
        <dbReference type="ARBA" id="ARBA00023134"/>
    </source>
</evidence>
<dbReference type="InterPro" id="IPR018316">
    <property type="entry name" value="Tubulin/FtsZ_2-layer-sand-dom"/>
</dbReference>
<dbReference type="EMBL" id="CP138898">
    <property type="protein sequence ID" value="WPK26927.1"/>
    <property type="molecule type" value="Genomic_DNA"/>
</dbReference>
<dbReference type="AlphaFoldDB" id="A0AAX4HE85"/>
<evidence type="ECO:0000256" key="4">
    <source>
        <dbReference type="ARBA" id="ARBA00022490"/>
    </source>
</evidence>
<dbReference type="CDD" id="cd02188">
    <property type="entry name" value="gamma_tubulin"/>
    <property type="match status" value="1"/>
</dbReference>
<dbReference type="Pfam" id="PF03953">
    <property type="entry name" value="Tubulin_C"/>
    <property type="match status" value="1"/>
</dbReference>
<dbReference type="SUPFAM" id="SSF52490">
    <property type="entry name" value="Tubulin nucleotide-binding domain-like"/>
    <property type="match status" value="1"/>
</dbReference>
<feature type="domain" description="Tubulin/FtsZ GTPase" evidence="10">
    <location>
        <begin position="44"/>
        <end position="246"/>
    </location>
</feature>
<dbReference type="InterPro" id="IPR036525">
    <property type="entry name" value="Tubulin/FtsZ_GTPase_sf"/>
</dbReference>
<dbReference type="Gene3D" id="1.10.287.600">
    <property type="entry name" value="Helix hairpin bin"/>
    <property type="match status" value="1"/>
</dbReference>
<evidence type="ECO:0000256" key="9">
    <source>
        <dbReference type="RuleBase" id="RU000352"/>
    </source>
</evidence>
<reference evidence="11 12" key="1">
    <citation type="submission" date="2023-10" db="EMBL/GenBank/DDBJ databases">
        <title>Draft Genome Sequence of Candida saopaulonensis from a very Premature Infant with Sepsis.</title>
        <authorList>
            <person name="Ning Y."/>
            <person name="Dai R."/>
            <person name="Xiao M."/>
            <person name="Xu Y."/>
            <person name="Yan Q."/>
            <person name="Zhang L."/>
        </authorList>
    </citation>
    <scope>NUCLEOTIDE SEQUENCE [LARGE SCALE GENOMIC DNA]</scope>
    <source>
        <strain evidence="11 12">19XY460</strain>
    </source>
</reference>
<dbReference type="Pfam" id="PF00091">
    <property type="entry name" value="Tubulin"/>
    <property type="match status" value="1"/>
</dbReference>
<sequence length="454" mass="51194">MASEHRISSDGIAEPIENEDLAYISTSEQFPSDTSLKQLRRDQTDVFFSRSEENRYTPRSILIDLEPSVIGKAMSAMPMFNSRNVHLSENGAGAANNWQRGHAYASQHEEELMNLIDRELDKCDNLSTFQLFHSVAGGTGSGVGSYLLELLDDRYGSKKLITTYSIFPSNEKTSDVVVQPYNTVLTLRRLIDHSNATFVFDNDSLNRLESTLLNSSSSFAHGAFTGENKLISYIACGVSNPLRFPSYTYSSYESILATLVPTPDLKFLSSAIAPYSNIPGCAPKGNYVSLNENDIVLELLNEKYKMNQVHELPKYITMLDYIIGDRISQSELRKGLIRAQQRTTFVPWTSSVINVVNGKRPYGEPKRGLSGFQISNNTSIQHMFHKIVRQYELLAKRAAYINFYTETNDPAERAQVLDTFNDCKELILSVIDEYRSCTSLSYLDDEQLDDQMIM</sequence>
<dbReference type="GO" id="GO:0007020">
    <property type="term" value="P:microtubule nucleation"/>
    <property type="evidence" value="ECO:0007669"/>
    <property type="project" value="InterPro"/>
</dbReference>
<dbReference type="InterPro" id="IPR000217">
    <property type="entry name" value="Tubulin"/>
</dbReference>
<proteinExistence type="inferred from homology"/>
<protein>
    <recommendedName>
        <fullName evidence="3 9">Tubulin gamma chain</fullName>
    </recommendedName>
</protein>
<dbReference type="GO" id="GO:0031122">
    <property type="term" value="P:cytoplasmic microtubule organization"/>
    <property type="evidence" value="ECO:0007669"/>
    <property type="project" value="InterPro"/>
</dbReference>
<keyword evidence="8" id="KW-0206">Cytoskeleton</keyword>
<keyword evidence="4" id="KW-0963">Cytoplasm</keyword>
<dbReference type="GO" id="GO:0000930">
    <property type="term" value="C:gamma-tubulin complex"/>
    <property type="evidence" value="ECO:0007669"/>
    <property type="project" value="InterPro"/>
</dbReference>
<comment type="subcellular location">
    <subcellularLocation>
        <location evidence="1">Cytoplasm</location>
        <location evidence="1">Cytoskeleton</location>
        <location evidence="1">Microtubule organizing center</location>
    </subcellularLocation>
</comment>
<evidence type="ECO:0000256" key="6">
    <source>
        <dbReference type="ARBA" id="ARBA00022741"/>
    </source>
</evidence>
<dbReference type="Proteomes" id="UP001338582">
    <property type="component" value="Chromosome 5"/>
</dbReference>
<evidence type="ECO:0000313" key="11">
    <source>
        <dbReference type="EMBL" id="WPK26927.1"/>
    </source>
</evidence>
<dbReference type="InterPro" id="IPR023123">
    <property type="entry name" value="Tubulin_C"/>
</dbReference>
<dbReference type="GO" id="GO:0005874">
    <property type="term" value="C:microtubule"/>
    <property type="evidence" value="ECO:0007669"/>
    <property type="project" value="UniProtKB-KW"/>
</dbReference>
<comment type="function">
    <text evidence="9">Tubulin is the major constituent of microtubules, protein filaments consisting of alpha- and beta-tubulin heterodimers. Gamma-tubulin is a key component of the gamma-tubulin ring complex (gTuRC) which mediates microtubule nucleation. The gTuRC regulates the minus-end nucleation of alpha-beta tubulin heterodimers that grow into microtubule protafilaments, a critical step in centrosome duplication and spindle formation.</text>
</comment>
<accession>A0AAX4HE85</accession>
<dbReference type="InterPro" id="IPR002454">
    <property type="entry name" value="Gamma_tubulin"/>
</dbReference>
<dbReference type="Gene3D" id="3.40.50.1440">
    <property type="entry name" value="Tubulin/FtsZ, GTPase domain"/>
    <property type="match status" value="1"/>
</dbReference>
<evidence type="ECO:0000259" key="10">
    <source>
        <dbReference type="SMART" id="SM00864"/>
    </source>
</evidence>
<keyword evidence="7 9" id="KW-0342">GTP-binding</keyword>
<dbReference type="SMART" id="SM00864">
    <property type="entry name" value="Tubulin"/>
    <property type="match status" value="1"/>
</dbReference>
<dbReference type="PRINTS" id="PR01161">
    <property type="entry name" value="TUBULIN"/>
</dbReference>
<dbReference type="InterPro" id="IPR008280">
    <property type="entry name" value="Tub_FtsZ_C"/>
</dbReference>
<comment type="similarity">
    <text evidence="2 9">Belongs to the tubulin family.</text>
</comment>
<keyword evidence="6 9" id="KW-0547">Nucleotide-binding</keyword>
<evidence type="ECO:0000256" key="5">
    <source>
        <dbReference type="ARBA" id="ARBA00022701"/>
    </source>
</evidence>
<organism evidence="11 12">
    <name type="scientific">Australozyma saopauloensis</name>
    <dbReference type="NCBI Taxonomy" id="291208"/>
    <lineage>
        <taxon>Eukaryota</taxon>
        <taxon>Fungi</taxon>
        <taxon>Dikarya</taxon>
        <taxon>Ascomycota</taxon>
        <taxon>Saccharomycotina</taxon>
        <taxon>Pichiomycetes</taxon>
        <taxon>Metschnikowiaceae</taxon>
        <taxon>Australozyma</taxon>
    </lineage>
</organism>
<dbReference type="PANTHER" id="PTHR11588">
    <property type="entry name" value="TUBULIN"/>
    <property type="match status" value="1"/>
</dbReference>
<gene>
    <name evidence="11" type="ORF">PUMCH_004295</name>
</gene>
<evidence type="ECO:0000256" key="3">
    <source>
        <dbReference type="ARBA" id="ARBA00018848"/>
    </source>
</evidence>
<evidence type="ECO:0000256" key="1">
    <source>
        <dbReference type="ARBA" id="ARBA00004267"/>
    </source>
</evidence>
<dbReference type="SUPFAM" id="SSF55307">
    <property type="entry name" value="Tubulin C-terminal domain-like"/>
    <property type="match status" value="1"/>
</dbReference>
<keyword evidence="5 9" id="KW-0493">Microtubule</keyword>
<dbReference type="GeneID" id="88175356"/>
<dbReference type="KEGG" id="asau:88175356"/>
<dbReference type="GO" id="GO:0005525">
    <property type="term" value="F:GTP binding"/>
    <property type="evidence" value="ECO:0007669"/>
    <property type="project" value="UniProtKB-UniRule"/>
</dbReference>
<dbReference type="RefSeq" id="XP_062879306.1">
    <property type="nucleotide sequence ID" value="XM_063023236.1"/>
</dbReference>
<dbReference type="InterPro" id="IPR003008">
    <property type="entry name" value="Tubulin_FtsZ_GTPase"/>
</dbReference>
<evidence type="ECO:0000256" key="2">
    <source>
        <dbReference type="ARBA" id="ARBA00009636"/>
    </source>
</evidence>